<comment type="caution">
    <text evidence="4">The sequence shown here is derived from an EMBL/GenBank/DDBJ whole genome shotgun (WGS) entry which is preliminary data.</text>
</comment>
<evidence type="ECO:0000313" key="4">
    <source>
        <dbReference type="EMBL" id="NKC68207.1"/>
    </source>
</evidence>
<feature type="domain" description="HTH tetR-type" evidence="3">
    <location>
        <begin position="1"/>
        <end position="61"/>
    </location>
</feature>
<dbReference type="EMBL" id="JAAVMB010000009">
    <property type="protein sequence ID" value="NKC68207.1"/>
    <property type="molecule type" value="Genomic_DNA"/>
</dbReference>
<dbReference type="InterPro" id="IPR001647">
    <property type="entry name" value="HTH_TetR"/>
</dbReference>
<dbReference type="Pfam" id="PF00440">
    <property type="entry name" value="TetR_N"/>
    <property type="match status" value="1"/>
</dbReference>
<dbReference type="InterPro" id="IPR023772">
    <property type="entry name" value="DNA-bd_HTH_TetR-type_CS"/>
</dbReference>
<evidence type="ECO:0000259" key="3">
    <source>
        <dbReference type="PROSITE" id="PS50977"/>
    </source>
</evidence>
<evidence type="ECO:0000313" key="5">
    <source>
        <dbReference type="Proteomes" id="UP000521358"/>
    </source>
</evidence>
<dbReference type="PANTHER" id="PTHR43479:SF11">
    <property type="entry name" value="ACREF_ENVCD OPERON REPRESSOR-RELATED"/>
    <property type="match status" value="1"/>
</dbReference>
<dbReference type="AlphaFoldDB" id="A0A7X6D9J4"/>
<protein>
    <submittedName>
        <fullName evidence="4">TetR/AcrR family transcriptional regulator</fullName>
    </submittedName>
</protein>
<dbReference type="PROSITE" id="PS01081">
    <property type="entry name" value="HTH_TETR_1"/>
    <property type="match status" value="1"/>
</dbReference>
<evidence type="ECO:0000256" key="2">
    <source>
        <dbReference type="PROSITE-ProRule" id="PRU00335"/>
    </source>
</evidence>
<dbReference type="InterPro" id="IPR050624">
    <property type="entry name" value="HTH-type_Tx_Regulator"/>
</dbReference>
<feature type="DNA-binding region" description="H-T-H motif" evidence="2">
    <location>
        <begin position="24"/>
        <end position="43"/>
    </location>
</feature>
<dbReference type="GO" id="GO:0003677">
    <property type="term" value="F:DNA binding"/>
    <property type="evidence" value="ECO:0007669"/>
    <property type="project" value="UniProtKB-UniRule"/>
</dbReference>
<dbReference type="PROSITE" id="PS50977">
    <property type="entry name" value="HTH_TETR_2"/>
    <property type="match status" value="1"/>
</dbReference>
<dbReference type="PRINTS" id="PR00455">
    <property type="entry name" value="HTHTETR"/>
</dbReference>
<keyword evidence="1 2" id="KW-0238">DNA-binding</keyword>
<dbReference type="SUPFAM" id="SSF46689">
    <property type="entry name" value="Homeodomain-like"/>
    <property type="match status" value="1"/>
</dbReference>
<dbReference type="PANTHER" id="PTHR43479">
    <property type="entry name" value="ACREF/ENVCD OPERON REPRESSOR-RELATED"/>
    <property type="match status" value="1"/>
</dbReference>
<reference evidence="4 5" key="1">
    <citation type="submission" date="2020-03" db="EMBL/GenBank/DDBJ databases">
        <title>Bacterial samples isolated from urine from healthy bovine heifers (Gyr breed).</title>
        <authorList>
            <person name="Giannattasio-Ferraz S."/>
            <person name="Maskeri L."/>
            <person name="Penido A."/>
            <person name="Barbosa-Stancioli E.F."/>
            <person name="Putonti C."/>
        </authorList>
    </citation>
    <scope>NUCLEOTIDE SEQUENCE [LARGE SCALE GENOMIC DNA]</scope>
    <source>
        <strain evidence="4 5">UFMG-H7</strain>
    </source>
</reference>
<dbReference type="Gene3D" id="1.10.357.10">
    <property type="entry name" value="Tetracycline Repressor, domain 2"/>
    <property type="match status" value="1"/>
</dbReference>
<name>A0A7X6D9J4_9ENTE</name>
<dbReference type="Proteomes" id="UP000521358">
    <property type="component" value="Unassembled WGS sequence"/>
</dbReference>
<dbReference type="InterPro" id="IPR009057">
    <property type="entry name" value="Homeodomain-like_sf"/>
</dbReference>
<gene>
    <name evidence="4" type="ORF">HED35_08915</name>
</gene>
<dbReference type="RefSeq" id="WP_167807479.1">
    <property type="nucleotide sequence ID" value="NZ_JAAVMB010000009.1"/>
</dbReference>
<proteinExistence type="predicted"/>
<organism evidence="4 5">
    <name type="scientific">Vagococcus fluvialis</name>
    <dbReference type="NCBI Taxonomy" id="2738"/>
    <lineage>
        <taxon>Bacteria</taxon>
        <taxon>Bacillati</taxon>
        <taxon>Bacillota</taxon>
        <taxon>Bacilli</taxon>
        <taxon>Lactobacillales</taxon>
        <taxon>Enterococcaceae</taxon>
        <taxon>Vagococcus</taxon>
    </lineage>
</organism>
<accession>A0A7X6D9J4</accession>
<evidence type="ECO:0000256" key="1">
    <source>
        <dbReference type="ARBA" id="ARBA00023125"/>
    </source>
</evidence>
<sequence>MNKKEDIIDYATTLFMEQGYLATSTRQIAKGLGITQPAIYHHFQNKEDIYVQVLQKFTKKIGDNLYNFLNSSDSPEIILVNMSEFLIQNHSMNFSLMMKDVNEELPPEVSHKIFILWQENYFLPFYQFFDKLKHKMTEEINLDNVPLHFLRVLAAYTDNNINHNNQLPIKEMIHIFFFGIMKKIDHLVY</sequence>